<dbReference type="SUPFAM" id="SSF48371">
    <property type="entry name" value="ARM repeat"/>
    <property type="match status" value="1"/>
</dbReference>
<gene>
    <name evidence="1" type="ORF">CYMTET_26884</name>
</gene>
<organism evidence="1 2">
    <name type="scientific">Cymbomonas tetramitiformis</name>
    <dbReference type="NCBI Taxonomy" id="36881"/>
    <lineage>
        <taxon>Eukaryota</taxon>
        <taxon>Viridiplantae</taxon>
        <taxon>Chlorophyta</taxon>
        <taxon>Pyramimonadophyceae</taxon>
        <taxon>Pyramimonadales</taxon>
        <taxon>Pyramimonadaceae</taxon>
        <taxon>Cymbomonas</taxon>
    </lineage>
</organism>
<accession>A0AAE0FRJ2</accession>
<dbReference type="EMBL" id="LGRX02014599">
    <property type="protein sequence ID" value="KAK3264373.1"/>
    <property type="molecule type" value="Genomic_DNA"/>
</dbReference>
<evidence type="ECO:0008006" key="3">
    <source>
        <dbReference type="Google" id="ProtNLM"/>
    </source>
</evidence>
<sequence length="195" mass="20915">MGLSHGDMAAVCCVSRRWRQEAGPGAAAIRALAGPTRNNTTHEAGAEARRDARVRQAALESLREHAAPYAGAVVATQLEHANEGVSWAAVEALGRLGEHAARNARAIVARLLEHADAVEALESLGEHATRNAWAIAAQLEDGDAGAVMEALGRLAEHLEDADEMREERALWRLVEVAALRCRGNRGTGRKMPIKR</sequence>
<dbReference type="Pfam" id="PF13646">
    <property type="entry name" value="HEAT_2"/>
    <property type="match status" value="1"/>
</dbReference>
<dbReference type="AlphaFoldDB" id="A0AAE0FRJ2"/>
<comment type="caution">
    <text evidence="1">The sequence shown here is derived from an EMBL/GenBank/DDBJ whole genome shotgun (WGS) entry which is preliminary data.</text>
</comment>
<dbReference type="InterPro" id="IPR016024">
    <property type="entry name" value="ARM-type_fold"/>
</dbReference>
<keyword evidence="2" id="KW-1185">Reference proteome</keyword>
<dbReference type="Gene3D" id="1.25.10.10">
    <property type="entry name" value="Leucine-rich Repeat Variant"/>
    <property type="match status" value="1"/>
</dbReference>
<proteinExistence type="predicted"/>
<evidence type="ECO:0000313" key="1">
    <source>
        <dbReference type="EMBL" id="KAK3264373.1"/>
    </source>
</evidence>
<protein>
    <recommendedName>
        <fullName evidence="3">HEAT repeat domain-containing protein</fullName>
    </recommendedName>
</protein>
<dbReference type="InterPro" id="IPR011989">
    <property type="entry name" value="ARM-like"/>
</dbReference>
<dbReference type="Proteomes" id="UP001190700">
    <property type="component" value="Unassembled WGS sequence"/>
</dbReference>
<reference evidence="1 2" key="1">
    <citation type="journal article" date="2015" name="Genome Biol. Evol.">
        <title>Comparative Genomics of a Bacterivorous Green Alga Reveals Evolutionary Causalities and Consequences of Phago-Mixotrophic Mode of Nutrition.</title>
        <authorList>
            <person name="Burns J.A."/>
            <person name="Paasch A."/>
            <person name="Narechania A."/>
            <person name="Kim E."/>
        </authorList>
    </citation>
    <scope>NUCLEOTIDE SEQUENCE [LARGE SCALE GENOMIC DNA]</scope>
    <source>
        <strain evidence="1 2">PLY_AMNH</strain>
    </source>
</reference>
<evidence type="ECO:0000313" key="2">
    <source>
        <dbReference type="Proteomes" id="UP001190700"/>
    </source>
</evidence>
<name>A0AAE0FRJ2_9CHLO</name>